<feature type="domain" description="Response regulatory" evidence="3">
    <location>
        <begin position="1"/>
        <end position="92"/>
    </location>
</feature>
<gene>
    <name evidence="4" type="primary">barA_14</name>
    <name evidence="4" type="ORF">SDC9_191672</name>
</gene>
<accession>A0A645HYI8</accession>
<evidence type="ECO:0000259" key="3">
    <source>
        <dbReference type="PROSITE" id="PS50110"/>
    </source>
</evidence>
<keyword evidence="2" id="KW-0902">Two-component regulatory system</keyword>
<keyword evidence="4" id="KW-0808">Transferase</keyword>
<dbReference type="InterPro" id="IPR011006">
    <property type="entry name" value="CheY-like_superfamily"/>
</dbReference>
<dbReference type="InterPro" id="IPR001789">
    <property type="entry name" value="Sig_transdc_resp-reg_receiver"/>
</dbReference>
<comment type="caution">
    <text evidence="4">The sequence shown here is derived from an EMBL/GenBank/DDBJ whole genome shotgun (WGS) entry which is preliminary data.</text>
</comment>
<keyword evidence="1" id="KW-0597">Phosphoprotein</keyword>
<dbReference type="GO" id="GO:0004673">
    <property type="term" value="F:protein histidine kinase activity"/>
    <property type="evidence" value="ECO:0007669"/>
    <property type="project" value="UniProtKB-EC"/>
</dbReference>
<dbReference type="GO" id="GO:0000160">
    <property type="term" value="P:phosphorelay signal transduction system"/>
    <property type="evidence" value="ECO:0007669"/>
    <property type="project" value="UniProtKB-KW"/>
</dbReference>
<reference evidence="4" key="1">
    <citation type="submission" date="2019-08" db="EMBL/GenBank/DDBJ databases">
        <authorList>
            <person name="Kucharzyk K."/>
            <person name="Murdoch R.W."/>
            <person name="Higgins S."/>
            <person name="Loffler F."/>
        </authorList>
    </citation>
    <scope>NUCLEOTIDE SEQUENCE</scope>
</reference>
<dbReference type="EMBL" id="VSSQ01102987">
    <property type="protein sequence ID" value="MPN44111.1"/>
    <property type="molecule type" value="Genomic_DNA"/>
</dbReference>
<keyword evidence="4" id="KW-0418">Kinase</keyword>
<dbReference type="PROSITE" id="PS50110">
    <property type="entry name" value="RESPONSE_REGULATORY"/>
    <property type="match status" value="1"/>
</dbReference>
<dbReference type="SMART" id="SM00448">
    <property type="entry name" value="REC"/>
    <property type="match status" value="1"/>
</dbReference>
<dbReference type="Pfam" id="PF00072">
    <property type="entry name" value="Response_reg"/>
    <property type="match status" value="1"/>
</dbReference>
<dbReference type="PANTHER" id="PTHR45339:SF1">
    <property type="entry name" value="HYBRID SIGNAL TRANSDUCTION HISTIDINE KINASE J"/>
    <property type="match status" value="1"/>
</dbReference>
<dbReference type="AlphaFoldDB" id="A0A645HYI8"/>
<protein>
    <submittedName>
        <fullName evidence="4">Signal transduction histidine-protein kinase BarA</fullName>
        <ecNumber evidence="4">2.7.13.3</ecNumber>
    </submittedName>
</protein>
<evidence type="ECO:0000256" key="1">
    <source>
        <dbReference type="ARBA" id="ARBA00022553"/>
    </source>
</evidence>
<organism evidence="4">
    <name type="scientific">bioreactor metagenome</name>
    <dbReference type="NCBI Taxonomy" id="1076179"/>
    <lineage>
        <taxon>unclassified sequences</taxon>
        <taxon>metagenomes</taxon>
        <taxon>ecological metagenomes</taxon>
    </lineage>
</organism>
<evidence type="ECO:0000313" key="4">
    <source>
        <dbReference type="EMBL" id="MPN44111.1"/>
    </source>
</evidence>
<proteinExistence type="predicted"/>
<sequence length="97" mass="10484">MDIAVDGSQAVDLARQHSYALILMDMQMPCLNGIDATRAIRALPAHADTPILAMTANAFAEDRQACLDAGMNDHLGKPVAPDHLYETLLRWLSKPGA</sequence>
<dbReference type="CDD" id="cd17546">
    <property type="entry name" value="REC_hyHK_CKI1_RcsC-like"/>
    <property type="match status" value="1"/>
</dbReference>
<evidence type="ECO:0000256" key="2">
    <source>
        <dbReference type="ARBA" id="ARBA00023012"/>
    </source>
</evidence>
<name>A0A645HYI8_9ZZZZ</name>
<dbReference type="EC" id="2.7.13.3" evidence="4"/>
<dbReference type="PANTHER" id="PTHR45339">
    <property type="entry name" value="HYBRID SIGNAL TRANSDUCTION HISTIDINE KINASE J"/>
    <property type="match status" value="1"/>
</dbReference>
<dbReference type="Gene3D" id="3.40.50.2300">
    <property type="match status" value="1"/>
</dbReference>
<dbReference type="SUPFAM" id="SSF52172">
    <property type="entry name" value="CheY-like"/>
    <property type="match status" value="1"/>
</dbReference>